<feature type="region of interest" description="Disordered" evidence="3">
    <location>
        <begin position="26"/>
        <end position="46"/>
    </location>
</feature>
<dbReference type="GO" id="GO:0005886">
    <property type="term" value="C:plasma membrane"/>
    <property type="evidence" value="ECO:0007669"/>
    <property type="project" value="TreeGrafter"/>
</dbReference>
<proteinExistence type="predicted"/>
<comment type="caution">
    <text evidence="5">The sequence shown here is derived from an EMBL/GenBank/DDBJ whole genome shotgun (WGS) entry which is preliminary data.</text>
</comment>
<keyword evidence="4" id="KW-0472">Membrane</keyword>
<feature type="coiled-coil region" evidence="2">
    <location>
        <begin position="649"/>
        <end position="697"/>
    </location>
</feature>
<organism evidence="5 6">
    <name type="scientific">Symbiodinium pilosum</name>
    <name type="common">Dinoflagellate</name>
    <dbReference type="NCBI Taxonomy" id="2952"/>
    <lineage>
        <taxon>Eukaryota</taxon>
        <taxon>Sar</taxon>
        <taxon>Alveolata</taxon>
        <taxon>Dinophyceae</taxon>
        <taxon>Suessiales</taxon>
        <taxon>Symbiodiniaceae</taxon>
        <taxon>Symbiodinium</taxon>
    </lineage>
</organism>
<accession>A0A812QDW2</accession>
<keyword evidence="6" id="KW-1185">Reference proteome</keyword>
<dbReference type="EMBL" id="CAJNIZ010016358">
    <property type="protein sequence ID" value="CAE7385022.1"/>
    <property type="molecule type" value="Genomic_DNA"/>
</dbReference>
<evidence type="ECO:0000256" key="4">
    <source>
        <dbReference type="SAM" id="Phobius"/>
    </source>
</evidence>
<dbReference type="InterPro" id="IPR024862">
    <property type="entry name" value="TRPV"/>
</dbReference>
<evidence type="ECO:0000313" key="5">
    <source>
        <dbReference type="EMBL" id="CAE7385022.1"/>
    </source>
</evidence>
<keyword evidence="4" id="KW-1133">Transmembrane helix</keyword>
<evidence type="ECO:0000313" key="6">
    <source>
        <dbReference type="Proteomes" id="UP000649617"/>
    </source>
</evidence>
<evidence type="ECO:0000256" key="2">
    <source>
        <dbReference type="SAM" id="Coils"/>
    </source>
</evidence>
<feature type="non-terminal residue" evidence="5">
    <location>
        <position position="1"/>
    </location>
</feature>
<name>A0A812QDW2_SYMPI</name>
<feature type="compositionally biased region" description="Basic and acidic residues" evidence="3">
    <location>
        <begin position="37"/>
        <end position="46"/>
    </location>
</feature>
<protein>
    <recommendedName>
        <fullName evidence="7">Ion transport domain-containing protein</fullName>
    </recommendedName>
</protein>
<keyword evidence="4" id="KW-0812">Transmembrane</keyword>
<evidence type="ECO:0000256" key="3">
    <source>
        <dbReference type="SAM" id="MobiDB-lite"/>
    </source>
</evidence>
<evidence type="ECO:0000256" key="1">
    <source>
        <dbReference type="ARBA" id="ARBA00022737"/>
    </source>
</evidence>
<feature type="transmembrane region" description="Helical" evidence="4">
    <location>
        <begin position="418"/>
        <end position="443"/>
    </location>
</feature>
<feature type="region of interest" description="Disordered" evidence="3">
    <location>
        <begin position="66"/>
        <end position="89"/>
    </location>
</feature>
<dbReference type="GO" id="GO:0005216">
    <property type="term" value="F:monoatomic ion channel activity"/>
    <property type="evidence" value="ECO:0007669"/>
    <property type="project" value="InterPro"/>
</dbReference>
<feature type="transmembrane region" description="Helical" evidence="4">
    <location>
        <begin position="582"/>
        <end position="609"/>
    </location>
</feature>
<dbReference type="GO" id="GO:0098703">
    <property type="term" value="P:calcium ion import across plasma membrane"/>
    <property type="evidence" value="ECO:0007669"/>
    <property type="project" value="TreeGrafter"/>
</dbReference>
<keyword evidence="1" id="KW-0677">Repeat</keyword>
<dbReference type="OrthoDB" id="429694at2759"/>
<feature type="region of interest" description="Disordered" evidence="3">
    <location>
        <begin position="492"/>
        <end position="511"/>
    </location>
</feature>
<dbReference type="AlphaFoldDB" id="A0A812QDW2"/>
<reference evidence="5" key="1">
    <citation type="submission" date="2021-02" db="EMBL/GenBank/DDBJ databases">
        <authorList>
            <person name="Dougan E. K."/>
            <person name="Rhodes N."/>
            <person name="Thang M."/>
            <person name="Chan C."/>
        </authorList>
    </citation>
    <scope>NUCLEOTIDE SEQUENCE</scope>
</reference>
<dbReference type="Proteomes" id="UP000649617">
    <property type="component" value="Unassembled WGS sequence"/>
</dbReference>
<dbReference type="PANTHER" id="PTHR10582">
    <property type="entry name" value="TRANSIENT RECEPTOR POTENTIAL ION CHANNEL PROTEIN"/>
    <property type="match status" value="1"/>
</dbReference>
<keyword evidence="2" id="KW-0175">Coiled coil</keyword>
<gene>
    <name evidence="5" type="ORF">SPIL2461_LOCUS9414</name>
</gene>
<dbReference type="PANTHER" id="PTHR10582:SF2">
    <property type="entry name" value="INACTIVE"/>
    <property type="match status" value="1"/>
</dbReference>
<sequence length="715" mass="79958">VPDCKQSAPLREHMRTILGDREAAREVFASSQGSSEAQKDPKQDPVRRLSLSAAFHKLIDPIQRLQSKEAISKRPSEKPKREAEKPDKKGSALRLEYQNLLKAPKVQTSLKRLPIPALAACKKVVLKAIADTPNEETLGTDTVEAITSAAWLQLRLVTAVDAGLDLLALACLCLVTYTCGFGDGIYGQPALWTLAFIHAKEAIEWITQIGQLAFGRLLDLLQASDDKLYMICGRNSDDEEIAALRKEITQAASLAHPALSLETAADLLFLVVGYLAILPQMGLCSGESPVLEKVFLPWFCSMYWLRFMYSLRGERWLGPYLLPILSAVRDTVAFFFVTMGCIAAATHAYVILGPRGEDAFPLYSAFTHTVRLAMFGDFDLFEYQGQDTLFEQNQTNPKLWEPVDPEPIGEDLETKTYLYLQGLFFCTGIGVQVLLMNLLIGILSQNYEMQQGRAQVLFVQARARMLLEQQRRPWAQLKELRKLFHKVSPRWAKGSNGQKTEPVQHGPAEDDKMQKKFDNLPSIYRQCASWGIGALVPLRYVLAPPRSGPLLTAEGPKPEDIWRRFRARMVYKPVVSCPCLSLIFPVISIVLLALSLASLLVFVAVALVLRLVGIQVNGLHYTVNFAVFGLFGDRWASECEILALVRPGADELRGMRSELKEKIQKVEKTLQEQQKTLQDSQKALQDQQETVKSLDGKMDTILELLRESRPSSPSQ</sequence>
<evidence type="ECO:0008006" key="7">
    <source>
        <dbReference type="Google" id="ProtNLM"/>
    </source>
</evidence>
<feature type="transmembrane region" description="Helical" evidence="4">
    <location>
        <begin position="332"/>
        <end position="352"/>
    </location>
</feature>